<dbReference type="InterPro" id="IPR032466">
    <property type="entry name" value="Metal_Hydrolase"/>
</dbReference>
<evidence type="ECO:0000259" key="6">
    <source>
        <dbReference type="Pfam" id="PF10312"/>
    </source>
</evidence>
<dbReference type="Pfam" id="PF01026">
    <property type="entry name" value="TatD_DNase"/>
    <property type="match status" value="1"/>
</dbReference>
<evidence type="ECO:0000256" key="2">
    <source>
        <dbReference type="ARBA" id="ARBA00034534"/>
    </source>
</evidence>
<evidence type="ECO:0000259" key="5">
    <source>
        <dbReference type="Pfam" id="PF09732"/>
    </source>
</evidence>
<feature type="domain" description="Splicing factor Cactin C-terminal" evidence="5">
    <location>
        <begin position="675"/>
        <end position="799"/>
    </location>
</feature>
<name>A0A834SDT0_9FABA</name>
<evidence type="ECO:0000313" key="7">
    <source>
        <dbReference type="EMBL" id="KAF7801429.1"/>
    </source>
</evidence>
<dbReference type="Pfam" id="PF10312">
    <property type="entry name" value="Cactin_mid"/>
    <property type="match status" value="1"/>
</dbReference>
<feature type="region of interest" description="Disordered" evidence="4">
    <location>
        <begin position="323"/>
        <end position="363"/>
    </location>
</feature>
<feature type="coiled-coil region" evidence="3">
    <location>
        <begin position="438"/>
        <end position="477"/>
    </location>
</feature>
<dbReference type="Pfam" id="PF09732">
    <property type="entry name" value="CactinC_cactus"/>
    <property type="match status" value="1"/>
</dbReference>
<dbReference type="Gene3D" id="3.20.20.140">
    <property type="entry name" value="Metal-dependent hydrolases"/>
    <property type="match status" value="1"/>
</dbReference>
<dbReference type="OrthoDB" id="6079689at2759"/>
<dbReference type="GO" id="GO:0005737">
    <property type="term" value="C:cytoplasm"/>
    <property type="evidence" value="ECO:0007669"/>
    <property type="project" value="TreeGrafter"/>
</dbReference>
<sequence>MTKLKLFDAHCHLQDPRVLSKAPELIRETLKVGVVYFAVNGTSEKDWHLVKEMGETYPSVIPCFGLHPWFIADRSSNWFKTLKEYFDATPCAAVGEIGVDKGPLASHINFSDQLEVLRPQLELAKELNRPASVHCVDAFDDLLQLMKSIGPFPAGIILHSYIGSAEMVPEFSKLGAYFSFSGHDMSLLDADKAKKMIKTVPCDRILLETDAPDALPKSSIDSLFFVDGDPALPQDKHGHTIPPSDASMLPPETLNHPANILNVLDFVASMREISKEEVAELSYQNAIRLFSYDGSKVKNKGHILGFYDSTLSPLVSDWSLQKRMEGKTTEQHSPENRRSRSHRSRRSYDSDVGDDRVHGEKRSSRIITEEEIAEYIAGKAQRKAMKVARKMKAESGVSGYSNDSNPFGDSNLDEMFVWRKKIERDVVARGVPLDNFSIKAERKRQRESMAEVEKLKRRKEERAIEKAQREFQDWEKKEEEFCYHQSKTRSEIRLREGRPKPIDILTKHLNGSDDIDIQINEPYMIFKGLTVKEIEDLRGDIKMNLDFGSKTPNHIEYWESLLVLCDWKLAETESLRGVHYSVETEVDHLLHGKTCSELEIIRMNIESQMLSGTAKIVEFWEAVLRSLPIYKAWASLKEIHAKMFHKHLEYESVSFSPEVIHGHESDEVALGLEEDRGAMEVPKYLNRVHIGYVWNKYNQTHYDYDNLPPKTVQGYKFNIFYPDLVGKTKAPSHTIEQDDGSSKGETCIIRFHAGSPYEDIAFRIVNKEWEYSHKNGFKCSFDNGILRLYFNFKRYPYRR</sequence>
<protein>
    <recommendedName>
        <fullName evidence="2">Splicing factor Cactin</fullName>
    </recommendedName>
</protein>
<dbReference type="InterPro" id="IPR018816">
    <property type="entry name" value="Cactin_central"/>
</dbReference>
<evidence type="ECO:0000256" key="4">
    <source>
        <dbReference type="SAM" id="MobiDB-lite"/>
    </source>
</evidence>
<dbReference type="CDD" id="cd01310">
    <property type="entry name" value="TatD_DNAse"/>
    <property type="match status" value="1"/>
</dbReference>
<dbReference type="GO" id="GO:0045292">
    <property type="term" value="P:mRNA cis splicing, via spliceosome"/>
    <property type="evidence" value="ECO:0007669"/>
    <property type="project" value="TreeGrafter"/>
</dbReference>
<dbReference type="InterPro" id="IPR019134">
    <property type="entry name" value="Cactin_C"/>
</dbReference>
<keyword evidence="3" id="KW-0175">Coiled coil</keyword>
<dbReference type="AlphaFoldDB" id="A0A834SDT0"/>
<proteinExistence type="inferred from homology"/>
<comment type="caution">
    <text evidence="7">The sequence shown here is derived from an EMBL/GenBank/DDBJ whole genome shotgun (WGS) entry which is preliminary data.</text>
</comment>
<feature type="domain" description="Splicing factor cactin central" evidence="6">
    <location>
        <begin position="465"/>
        <end position="640"/>
    </location>
</feature>
<dbReference type="PANTHER" id="PTHR21737:SF4">
    <property type="entry name" value="SPLICING FACTOR CACTIN"/>
    <property type="match status" value="1"/>
</dbReference>
<reference evidence="7" key="1">
    <citation type="submission" date="2020-09" db="EMBL/GenBank/DDBJ databases">
        <title>Genome-Enabled Discovery of Anthraquinone Biosynthesis in Senna tora.</title>
        <authorList>
            <person name="Kang S.-H."/>
            <person name="Pandey R.P."/>
            <person name="Lee C.-M."/>
            <person name="Sim J.-S."/>
            <person name="Jeong J.-T."/>
            <person name="Choi B.-S."/>
            <person name="Jung M."/>
            <person name="Ginzburg D."/>
            <person name="Zhao K."/>
            <person name="Won S.Y."/>
            <person name="Oh T.-J."/>
            <person name="Yu Y."/>
            <person name="Kim N.-H."/>
            <person name="Lee O.R."/>
            <person name="Lee T.-H."/>
            <person name="Bashyal P."/>
            <person name="Kim T.-S."/>
            <person name="Lee W.-H."/>
            <person name="Kawkins C."/>
            <person name="Kim C.-K."/>
            <person name="Kim J.S."/>
            <person name="Ahn B.O."/>
            <person name="Rhee S.Y."/>
            <person name="Sohng J.K."/>
        </authorList>
    </citation>
    <scope>NUCLEOTIDE SEQUENCE</scope>
    <source>
        <tissue evidence="7">Leaf</tissue>
    </source>
</reference>
<feature type="compositionally biased region" description="Basic and acidic residues" evidence="4">
    <location>
        <begin position="346"/>
        <end position="363"/>
    </location>
</feature>
<dbReference type="PANTHER" id="PTHR21737">
    <property type="entry name" value="POLYGLUTAMINE BINDING PROTEIN 1/MARVEL MEMBRANE-ASSOCIATING DOMAIN CONTAINING 3"/>
    <property type="match status" value="1"/>
</dbReference>
<feature type="compositionally biased region" description="Basic and acidic residues" evidence="4">
    <location>
        <begin position="323"/>
        <end position="338"/>
    </location>
</feature>
<dbReference type="SMART" id="SM01050">
    <property type="entry name" value="CactinC_cactus"/>
    <property type="match status" value="1"/>
</dbReference>
<dbReference type="EMBL" id="JAAIUW010000013">
    <property type="protein sequence ID" value="KAF7801429.1"/>
    <property type="molecule type" value="Genomic_DNA"/>
</dbReference>
<dbReference type="GO" id="GO:0016788">
    <property type="term" value="F:hydrolase activity, acting on ester bonds"/>
    <property type="evidence" value="ECO:0007669"/>
    <property type="project" value="InterPro"/>
</dbReference>
<evidence type="ECO:0000313" key="8">
    <source>
        <dbReference type="Proteomes" id="UP000634136"/>
    </source>
</evidence>
<dbReference type="GO" id="GO:0005681">
    <property type="term" value="C:spliceosomal complex"/>
    <property type="evidence" value="ECO:0007669"/>
    <property type="project" value="TreeGrafter"/>
</dbReference>
<evidence type="ECO:0000256" key="1">
    <source>
        <dbReference type="ARBA" id="ARBA00006895"/>
    </source>
</evidence>
<organism evidence="7 8">
    <name type="scientific">Senna tora</name>
    <dbReference type="NCBI Taxonomy" id="362788"/>
    <lineage>
        <taxon>Eukaryota</taxon>
        <taxon>Viridiplantae</taxon>
        <taxon>Streptophyta</taxon>
        <taxon>Embryophyta</taxon>
        <taxon>Tracheophyta</taxon>
        <taxon>Spermatophyta</taxon>
        <taxon>Magnoliopsida</taxon>
        <taxon>eudicotyledons</taxon>
        <taxon>Gunneridae</taxon>
        <taxon>Pentapetalae</taxon>
        <taxon>rosids</taxon>
        <taxon>fabids</taxon>
        <taxon>Fabales</taxon>
        <taxon>Fabaceae</taxon>
        <taxon>Caesalpinioideae</taxon>
        <taxon>Cassia clade</taxon>
        <taxon>Senna</taxon>
    </lineage>
</organism>
<dbReference type="SUPFAM" id="SSF51556">
    <property type="entry name" value="Metallo-dependent hydrolases"/>
    <property type="match status" value="1"/>
</dbReference>
<dbReference type="Proteomes" id="UP000634136">
    <property type="component" value="Unassembled WGS sequence"/>
</dbReference>
<dbReference type="InterPro" id="IPR001130">
    <property type="entry name" value="TatD-like"/>
</dbReference>
<keyword evidence="8" id="KW-1185">Reference proteome</keyword>
<evidence type="ECO:0000256" key="3">
    <source>
        <dbReference type="SAM" id="Coils"/>
    </source>
</evidence>
<gene>
    <name evidence="7" type="ORF">G2W53_040540</name>
</gene>
<comment type="similarity">
    <text evidence="1">Belongs to the CACTIN family.</text>
</comment>
<accession>A0A834SDT0</accession>